<keyword evidence="2" id="KW-1133">Transmembrane helix</keyword>
<evidence type="ECO:0000256" key="2">
    <source>
        <dbReference type="SAM" id="Phobius"/>
    </source>
</evidence>
<keyword evidence="2" id="KW-0812">Transmembrane</keyword>
<sequence>MSRGSAKPKRRKAAGAALRYEHRPGRPDADGAKKRDWGCAWGCVVLPGFVVLLMPLVLFETYWGHELWGDVAPV</sequence>
<proteinExistence type="predicted"/>
<evidence type="ECO:0008006" key="5">
    <source>
        <dbReference type="Google" id="ProtNLM"/>
    </source>
</evidence>
<name>A0A7W9H6X3_9ACTN</name>
<dbReference type="RefSeq" id="WP_184986873.1">
    <property type="nucleotide sequence ID" value="NZ_JACHNE010000001.1"/>
</dbReference>
<feature type="transmembrane region" description="Helical" evidence="2">
    <location>
        <begin position="39"/>
        <end position="59"/>
    </location>
</feature>
<keyword evidence="4" id="KW-1185">Reference proteome</keyword>
<feature type="region of interest" description="Disordered" evidence="1">
    <location>
        <begin position="1"/>
        <end position="33"/>
    </location>
</feature>
<dbReference type="EMBL" id="JACHNE010000001">
    <property type="protein sequence ID" value="MBB5796740.1"/>
    <property type="molecule type" value="Genomic_DNA"/>
</dbReference>
<feature type="compositionally biased region" description="Basic and acidic residues" evidence="1">
    <location>
        <begin position="19"/>
        <end position="33"/>
    </location>
</feature>
<evidence type="ECO:0000313" key="3">
    <source>
        <dbReference type="EMBL" id="MBB5796740.1"/>
    </source>
</evidence>
<comment type="caution">
    <text evidence="3">The sequence shown here is derived from an EMBL/GenBank/DDBJ whole genome shotgun (WGS) entry which is preliminary data.</text>
</comment>
<organism evidence="3 4">
    <name type="scientific">Streptomyces caelestis</name>
    <dbReference type="NCBI Taxonomy" id="36816"/>
    <lineage>
        <taxon>Bacteria</taxon>
        <taxon>Bacillati</taxon>
        <taxon>Actinomycetota</taxon>
        <taxon>Actinomycetes</taxon>
        <taxon>Kitasatosporales</taxon>
        <taxon>Streptomycetaceae</taxon>
        <taxon>Streptomyces</taxon>
    </lineage>
</organism>
<accession>A0A7W9H6X3</accession>
<feature type="compositionally biased region" description="Basic residues" evidence="1">
    <location>
        <begin position="1"/>
        <end position="13"/>
    </location>
</feature>
<dbReference type="AlphaFoldDB" id="A0A7W9H6X3"/>
<reference evidence="3 4" key="1">
    <citation type="submission" date="2020-08" db="EMBL/GenBank/DDBJ databases">
        <title>Sequencing the genomes of 1000 actinobacteria strains.</title>
        <authorList>
            <person name="Klenk H.-P."/>
        </authorList>
    </citation>
    <scope>NUCLEOTIDE SEQUENCE [LARGE SCALE GENOMIC DNA]</scope>
    <source>
        <strain evidence="3 4">DSM 40084</strain>
    </source>
</reference>
<protein>
    <recommendedName>
        <fullName evidence="5">ABC transporter permease</fullName>
    </recommendedName>
</protein>
<evidence type="ECO:0000256" key="1">
    <source>
        <dbReference type="SAM" id="MobiDB-lite"/>
    </source>
</evidence>
<gene>
    <name evidence="3" type="ORF">HDA41_004704</name>
</gene>
<dbReference type="Proteomes" id="UP000590647">
    <property type="component" value="Unassembled WGS sequence"/>
</dbReference>
<evidence type="ECO:0000313" key="4">
    <source>
        <dbReference type="Proteomes" id="UP000590647"/>
    </source>
</evidence>
<keyword evidence="2" id="KW-0472">Membrane</keyword>